<sequence length="335" mass="37269">MNQKGNGNIIKEINLNKVRSALKDAGTATKPQLAEITGLSVVTVNSLVNTLLDTGELHTDTILNSDGGRPAASFRYNSKFRLALTIFMHEYKGQDTAFYCVTDLRGGVIERIEQNLSNVSIDSFDSIIEYLISKYPQIKAICFGIPGEEVNQRLVISDYEELKEQSLSGHIHEKFHLPAHIENDINAAVIGYCRQNNIPSNKCVIGLYFPGKYPPGAGIHLNGDIYKGRNGLAGEIKYLPFGIDWESFDYNPADMENIKIKTIQAFQCMFNPDTIVLYGEKSADSIAWISHEKSLSAAEKIMLPEIITSTDLNTDFEAGIRQIALKIIDTLYLNL</sequence>
<accession>S0FY35</accession>
<dbReference type="InterPro" id="IPR036388">
    <property type="entry name" value="WH-like_DNA-bd_sf"/>
</dbReference>
<keyword evidence="5" id="KW-1185">Reference proteome</keyword>
<dbReference type="InterPro" id="IPR036390">
    <property type="entry name" value="WH_DNA-bd_sf"/>
</dbReference>
<comment type="function">
    <text evidence="1">Transcriptional repressor of xylose-utilizing enzymes.</text>
</comment>
<evidence type="ECO:0000313" key="5">
    <source>
        <dbReference type="Proteomes" id="UP000014155"/>
    </source>
</evidence>
<keyword evidence="4" id="KW-0418">Kinase</keyword>
<dbReference type="STRING" id="1195236.CTER_0479"/>
<keyword evidence="3" id="KW-0119">Carbohydrate metabolism</keyword>
<dbReference type="GO" id="GO:0016301">
    <property type="term" value="F:kinase activity"/>
    <property type="evidence" value="ECO:0007669"/>
    <property type="project" value="UniProtKB-KW"/>
</dbReference>
<dbReference type="Proteomes" id="UP000014155">
    <property type="component" value="Unassembled WGS sequence"/>
</dbReference>
<dbReference type="AlphaFoldDB" id="S0FY35"/>
<dbReference type="EMBL" id="AORV01000018">
    <property type="protein sequence ID" value="EMS73493.1"/>
    <property type="molecule type" value="Genomic_DNA"/>
</dbReference>
<keyword evidence="4" id="KW-0808">Transferase</keyword>
<dbReference type="PANTHER" id="PTHR18964:SF149">
    <property type="entry name" value="BIFUNCTIONAL UDP-N-ACETYLGLUCOSAMINE 2-EPIMERASE_N-ACETYLMANNOSAMINE KINASE"/>
    <property type="match status" value="1"/>
</dbReference>
<dbReference type="InterPro" id="IPR043129">
    <property type="entry name" value="ATPase_NBD"/>
</dbReference>
<dbReference type="RefSeq" id="WP_004623805.1">
    <property type="nucleotide sequence ID" value="NZ_AORV01000018.1"/>
</dbReference>
<comment type="caution">
    <text evidence="4">The sequence shown here is derived from an EMBL/GenBank/DDBJ whole genome shotgun (WGS) entry which is preliminary data.</text>
</comment>
<dbReference type="InterPro" id="IPR000600">
    <property type="entry name" value="ROK"/>
</dbReference>
<dbReference type="SUPFAM" id="SSF46785">
    <property type="entry name" value="Winged helix' DNA-binding domain"/>
    <property type="match status" value="1"/>
</dbReference>
<dbReference type="PANTHER" id="PTHR18964">
    <property type="entry name" value="ROK (REPRESSOR, ORF, KINASE) FAMILY"/>
    <property type="match status" value="1"/>
</dbReference>
<gene>
    <name evidence="4" type="ORF">CTER_0479</name>
</gene>
<dbReference type="Gene3D" id="1.10.10.10">
    <property type="entry name" value="Winged helix-like DNA-binding domain superfamily/Winged helix DNA-binding domain"/>
    <property type="match status" value="1"/>
</dbReference>
<dbReference type="GO" id="GO:0042732">
    <property type="term" value="P:D-xylose metabolic process"/>
    <property type="evidence" value="ECO:0007669"/>
    <property type="project" value="UniProtKB-KW"/>
</dbReference>
<dbReference type="Pfam" id="PF00480">
    <property type="entry name" value="ROK"/>
    <property type="match status" value="1"/>
</dbReference>
<protein>
    <submittedName>
        <fullName evidence="4">Transcriptional regulator/sugar kinase</fullName>
    </submittedName>
</protein>
<dbReference type="Gene3D" id="3.30.420.40">
    <property type="match status" value="2"/>
</dbReference>
<evidence type="ECO:0000256" key="2">
    <source>
        <dbReference type="ARBA" id="ARBA00006479"/>
    </source>
</evidence>
<name>S0FY35_RUMCE</name>
<proteinExistence type="inferred from homology"/>
<evidence type="ECO:0000256" key="1">
    <source>
        <dbReference type="ARBA" id="ARBA00002486"/>
    </source>
</evidence>
<reference evidence="4 5" key="1">
    <citation type="journal article" date="2013" name="Genome Announc.">
        <title>Draft Genome Sequence of the Cellulolytic, Mesophilic, Anaerobic Bacterium Clostridium termitidis Strain CT1112 (DSM 5398).</title>
        <authorList>
            <person name="Lal S."/>
            <person name="Ramachandran U."/>
            <person name="Zhang X."/>
            <person name="Munir R."/>
            <person name="Sparling R."/>
            <person name="Levin D.B."/>
        </authorList>
    </citation>
    <scope>NUCLEOTIDE SEQUENCE [LARGE SCALE GENOMIC DNA]</scope>
    <source>
        <strain evidence="4 5">CT1112</strain>
    </source>
</reference>
<organism evidence="4 5">
    <name type="scientific">Ruminiclostridium cellobioparum subsp. termitidis CT1112</name>
    <dbReference type="NCBI Taxonomy" id="1195236"/>
    <lineage>
        <taxon>Bacteria</taxon>
        <taxon>Bacillati</taxon>
        <taxon>Bacillota</taxon>
        <taxon>Clostridia</taxon>
        <taxon>Eubacteriales</taxon>
        <taxon>Oscillospiraceae</taxon>
        <taxon>Ruminiclostridium</taxon>
    </lineage>
</organism>
<comment type="similarity">
    <text evidence="2">Belongs to the ROK (NagC/XylR) family.</text>
</comment>
<dbReference type="eggNOG" id="COG1940">
    <property type="taxonomic scope" value="Bacteria"/>
</dbReference>
<dbReference type="PATRIC" id="fig|1195236.3.peg.797"/>
<evidence type="ECO:0000256" key="3">
    <source>
        <dbReference type="ARBA" id="ARBA00022629"/>
    </source>
</evidence>
<keyword evidence="3" id="KW-0859">Xylose metabolism</keyword>
<dbReference type="SUPFAM" id="SSF53067">
    <property type="entry name" value="Actin-like ATPase domain"/>
    <property type="match status" value="1"/>
</dbReference>
<evidence type="ECO:0000313" key="4">
    <source>
        <dbReference type="EMBL" id="EMS73493.1"/>
    </source>
</evidence>